<name>A0A0B2QQ73_GLYSO</name>
<evidence type="ECO:0000313" key="2">
    <source>
        <dbReference type="EMBL" id="KHN23686.1"/>
    </source>
</evidence>
<sequence>LYQISSHKAETVGNLGSFGEAGWQWNFSWRRNLFDHEMVSASDFIDQVSALSPNATFKDQWVWGADPTGTFSTSSAYHFIREAQSTAYQNQAFSQLWDIKAPPKALAFAWRLMWDRLPTKDNLSRRQVALDSDLCTFCQSQVESASHLFFSCNKIMPLWWEFSSWVNEARVMHCRPVDHFTQHLSLAASQAINRKWKVWWVAATVSIWNYRNAMIFKNHQFAISKLVDDAIYLTWSWLRGWEKDFAIPFNQWSSS</sequence>
<dbReference type="AlphaFoldDB" id="A0A0B2QQ73"/>
<reference evidence="2" key="1">
    <citation type="submission" date="2014-07" db="EMBL/GenBank/DDBJ databases">
        <title>Identification of a novel salt tolerance gene in wild soybean by whole-genome sequencing.</title>
        <authorList>
            <person name="Lam H.-M."/>
            <person name="Qi X."/>
            <person name="Li M.-W."/>
            <person name="Liu X."/>
            <person name="Xie M."/>
            <person name="Ni M."/>
            <person name="Xu X."/>
        </authorList>
    </citation>
    <scope>NUCLEOTIDE SEQUENCE [LARGE SCALE GENOMIC DNA]</scope>
    <source>
        <tissue evidence="2">Root</tissue>
    </source>
</reference>
<dbReference type="Pfam" id="PF13966">
    <property type="entry name" value="zf-RVT"/>
    <property type="match status" value="1"/>
</dbReference>
<dbReference type="Proteomes" id="UP000053555">
    <property type="component" value="Unassembled WGS sequence"/>
</dbReference>
<gene>
    <name evidence="2" type="ORF">glysoja_048162</name>
</gene>
<proteinExistence type="predicted"/>
<evidence type="ECO:0000259" key="1">
    <source>
        <dbReference type="Pfam" id="PF13966"/>
    </source>
</evidence>
<dbReference type="PANTHER" id="PTHR36617">
    <property type="entry name" value="PROTEIN, PUTATIVE-RELATED"/>
    <property type="match status" value="1"/>
</dbReference>
<feature type="non-terminal residue" evidence="2">
    <location>
        <position position="1"/>
    </location>
</feature>
<feature type="non-terminal residue" evidence="2">
    <location>
        <position position="255"/>
    </location>
</feature>
<dbReference type="PANTHER" id="PTHR36617:SF11">
    <property type="entry name" value="PROTEIN, PUTATIVE-RELATED"/>
    <property type="match status" value="1"/>
</dbReference>
<dbReference type="EMBL" id="KN656127">
    <property type="protein sequence ID" value="KHN23686.1"/>
    <property type="molecule type" value="Genomic_DNA"/>
</dbReference>
<dbReference type="InterPro" id="IPR026960">
    <property type="entry name" value="RVT-Znf"/>
</dbReference>
<organism evidence="2">
    <name type="scientific">Glycine soja</name>
    <name type="common">Wild soybean</name>
    <dbReference type="NCBI Taxonomy" id="3848"/>
    <lineage>
        <taxon>Eukaryota</taxon>
        <taxon>Viridiplantae</taxon>
        <taxon>Streptophyta</taxon>
        <taxon>Embryophyta</taxon>
        <taxon>Tracheophyta</taxon>
        <taxon>Spermatophyta</taxon>
        <taxon>Magnoliopsida</taxon>
        <taxon>eudicotyledons</taxon>
        <taxon>Gunneridae</taxon>
        <taxon>Pentapetalae</taxon>
        <taxon>rosids</taxon>
        <taxon>fabids</taxon>
        <taxon>Fabales</taxon>
        <taxon>Fabaceae</taxon>
        <taxon>Papilionoideae</taxon>
        <taxon>50 kb inversion clade</taxon>
        <taxon>NPAAA clade</taxon>
        <taxon>indigoferoid/millettioid clade</taxon>
        <taxon>Phaseoleae</taxon>
        <taxon>Glycine</taxon>
        <taxon>Glycine subgen. Soja</taxon>
    </lineage>
</organism>
<feature type="domain" description="Reverse transcriptase zinc-binding" evidence="1">
    <location>
        <begin position="71"/>
        <end position="159"/>
    </location>
</feature>
<protein>
    <recommendedName>
        <fullName evidence="1">Reverse transcriptase zinc-binding domain-containing protein</fullName>
    </recommendedName>
</protein>
<accession>A0A0B2QQ73</accession>